<dbReference type="Pfam" id="PF14841">
    <property type="entry name" value="FliG_M"/>
    <property type="match status" value="1"/>
</dbReference>
<evidence type="ECO:0000256" key="11">
    <source>
        <dbReference type="PIRNR" id="PIRNR003161"/>
    </source>
</evidence>
<dbReference type="GO" id="GO:0009425">
    <property type="term" value="C:bacterial-type flagellum basal body"/>
    <property type="evidence" value="ECO:0007669"/>
    <property type="project" value="UniProtKB-SubCell"/>
</dbReference>
<evidence type="ECO:0000313" key="15">
    <source>
        <dbReference type="EMBL" id="GEN61821.1"/>
    </source>
</evidence>
<keyword evidence="7 11" id="KW-0283">Flagellar rotation</keyword>
<sequence>MMGKAGVTGAQKAAILLLALGEDSSTQLFSTMHESEIREISAAMATIGTIPAETVETVCNEFSKSFSSGDMLVGTFETTEKMLKKALPPDRVNQIMEEIRGPAGRTMWDKLGNVPENVLANYLRNEYPQTVAVVLSRLQPAHTARVLGLLPEDFAVDVMMRMLHMENVQRDVIDSLETTLRSEFIASLARSSKRDSHELLAEVFNNFDRRIEGQFMNALERRNLEDAERVKALMFTFDDIKRLSKEIIMRLMRDINREKLPLALKGASEEVRALFLSSMTARAGKILQDEITSLGPVRLKDVDAAQSEIVAAIKELANQGEIDINPTAGNNELIP</sequence>
<dbReference type="SUPFAM" id="SSF48029">
    <property type="entry name" value="FliG"/>
    <property type="match status" value="2"/>
</dbReference>
<name>A0A511XG01_9PROT</name>
<dbReference type="EMBL" id="BJYG01000001">
    <property type="protein sequence ID" value="GEN61821.1"/>
    <property type="molecule type" value="Genomic_DNA"/>
</dbReference>
<dbReference type="GO" id="GO:0006935">
    <property type="term" value="P:chemotaxis"/>
    <property type="evidence" value="ECO:0007669"/>
    <property type="project" value="UniProtKB-KW"/>
</dbReference>
<keyword evidence="15" id="KW-0282">Flagellum</keyword>
<dbReference type="Proteomes" id="UP000321746">
    <property type="component" value="Unassembled WGS sequence"/>
</dbReference>
<evidence type="ECO:0000256" key="7">
    <source>
        <dbReference type="ARBA" id="ARBA00022779"/>
    </source>
</evidence>
<comment type="caution">
    <text evidence="15">The sequence shown here is derived from an EMBL/GenBank/DDBJ whole genome shotgun (WGS) entry which is preliminary data.</text>
</comment>
<dbReference type="Pfam" id="PF14842">
    <property type="entry name" value="FliG_N"/>
    <property type="match status" value="1"/>
</dbReference>
<evidence type="ECO:0000259" key="14">
    <source>
        <dbReference type="Pfam" id="PF14842"/>
    </source>
</evidence>
<organism evidence="15 16">
    <name type="scientific">Acetobacter oeni</name>
    <dbReference type="NCBI Taxonomy" id="304077"/>
    <lineage>
        <taxon>Bacteria</taxon>
        <taxon>Pseudomonadati</taxon>
        <taxon>Pseudomonadota</taxon>
        <taxon>Alphaproteobacteria</taxon>
        <taxon>Acetobacterales</taxon>
        <taxon>Acetobacteraceae</taxon>
        <taxon>Acetobacter</taxon>
    </lineage>
</organism>
<comment type="function">
    <text evidence="10 11">FliG is one of three proteins (FliG, FliN, FliM) that forms the rotor-mounted switch complex (C ring), located at the base of the basal body. This complex interacts with the CheY and CheZ chemotaxis proteins, in addition to contacting components of the motor that determine the direction of flagellar rotation.</text>
</comment>
<dbReference type="NCBIfam" id="TIGR00207">
    <property type="entry name" value="fliG"/>
    <property type="match status" value="1"/>
</dbReference>
<evidence type="ECO:0000259" key="12">
    <source>
        <dbReference type="Pfam" id="PF01706"/>
    </source>
</evidence>
<dbReference type="PANTHER" id="PTHR30534:SF0">
    <property type="entry name" value="FLAGELLAR MOTOR SWITCH PROTEIN FLIG"/>
    <property type="match status" value="1"/>
</dbReference>
<keyword evidence="9 11" id="KW-0975">Bacterial flagellum</keyword>
<feature type="domain" description="Flagellar motor switch protein FliG middle" evidence="13">
    <location>
        <begin position="117"/>
        <end position="188"/>
    </location>
</feature>
<keyword evidence="11" id="KW-0997">Cell inner membrane</keyword>
<dbReference type="OrthoDB" id="9780302at2"/>
<comment type="subcellular location">
    <subcellularLocation>
        <location evidence="1 11">Bacterial flagellum basal body</location>
    </subcellularLocation>
    <subcellularLocation>
        <location evidence="11">Cell inner membrane</location>
        <topology evidence="11">Peripheral membrane protein</topology>
        <orientation evidence="11">Cytoplasmic side</orientation>
    </subcellularLocation>
    <subcellularLocation>
        <location evidence="2">Cell membrane</location>
        <topology evidence="2">Peripheral membrane protein</topology>
        <orientation evidence="2">Cytoplasmic side</orientation>
    </subcellularLocation>
</comment>
<evidence type="ECO:0000256" key="4">
    <source>
        <dbReference type="ARBA" id="ARBA00021870"/>
    </source>
</evidence>
<dbReference type="InterPro" id="IPR011002">
    <property type="entry name" value="FliG_a-hlx"/>
</dbReference>
<keyword evidence="8 11" id="KW-0472">Membrane</keyword>
<dbReference type="Pfam" id="PF01706">
    <property type="entry name" value="FliG_C"/>
    <property type="match status" value="1"/>
</dbReference>
<accession>A0A511XG01</accession>
<evidence type="ECO:0000259" key="13">
    <source>
        <dbReference type="Pfam" id="PF14841"/>
    </source>
</evidence>
<evidence type="ECO:0000256" key="3">
    <source>
        <dbReference type="ARBA" id="ARBA00010299"/>
    </source>
</evidence>
<keyword evidence="15" id="KW-0969">Cilium</keyword>
<evidence type="ECO:0000256" key="2">
    <source>
        <dbReference type="ARBA" id="ARBA00004413"/>
    </source>
</evidence>
<dbReference type="AlphaFoldDB" id="A0A511XG01"/>
<evidence type="ECO:0000256" key="6">
    <source>
        <dbReference type="ARBA" id="ARBA00022500"/>
    </source>
</evidence>
<evidence type="ECO:0000256" key="5">
    <source>
        <dbReference type="ARBA" id="ARBA00022475"/>
    </source>
</evidence>
<keyword evidence="6 11" id="KW-0145">Chemotaxis</keyword>
<reference evidence="15 16" key="1">
    <citation type="submission" date="2019-07" db="EMBL/GenBank/DDBJ databases">
        <title>Whole genome shotgun sequence of Acetobacter oeni NBRC 105207.</title>
        <authorList>
            <person name="Hosoyama A."/>
            <person name="Uohara A."/>
            <person name="Ohji S."/>
            <person name="Ichikawa N."/>
        </authorList>
    </citation>
    <scope>NUCLEOTIDE SEQUENCE [LARGE SCALE GENOMIC DNA]</scope>
    <source>
        <strain evidence="15 16">NBRC 105207</strain>
    </source>
</reference>
<dbReference type="InterPro" id="IPR028263">
    <property type="entry name" value="FliG_N"/>
</dbReference>
<keyword evidence="5 11" id="KW-1003">Cell membrane</keyword>
<dbReference type="InterPro" id="IPR023087">
    <property type="entry name" value="Flg_Motor_Flig_C"/>
</dbReference>
<dbReference type="GO" id="GO:0003774">
    <property type="term" value="F:cytoskeletal motor activity"/>
    <property type="evidence" value="ECO:0007669"/>
    <property type="project" value="InterPro"/>
</dbReference>
<evidence type="ECO:0000313" key="16">
    <source>
        <dbReference type="Proteomes" id="UP000321746"/>
    </source>
</evidence>
<evidence type="ECO:0000256" key="1">
    <source>
        <dbReference type="ARBA" id="ARBA00004117"/>
    </source>
</evidence>
<keyword evidence="15" id="KW-0966">Cell projection</keyword>
<dbReference type="GO" id="GO:0071973">
    <property type="term" value="P:bacterial-type flagellum-dependent cell motility"/>
    <property type="evidence" value="ECO:0007669"/>
    <property type="project" value="InterPro"/>
</dbReference>
<dbReference type="PIRSF" id="PIRSF003161">
    <property type="entry name" value="FliG"/>
    <property type="match status" value="1"/>
</dbReference>
<dbReference type="RefSeq" id="WP_146884745.1">
    <property type="nucleotide sequence ID" value="NZ_BJYG01000001.1"/>
</dbReference>
<proteinExistence type="inferred from homology"/>
<evidence type="ECO:0000256" key="10">
    <source>
        <dbReference type="ARBA" id="ARBA00025598"/>
    </source>
</evidence>
<dbReference type="InterPro" id="IPR032779">
    <property type="entry name" value="FliG_M"/>
</dbReference>
<dbReference type="PRINTS" id="PR00954">
    <property type="entry name" value="FLGMOTORFLIG"/>
</dbReference>
<dbReference type="Gene3D" id="1.10.220.30">
    <property type="match status" value="3"/>
</dbReference>
<dbReference type="PANTHER" id="PTHR30534">
    <property type="entry name" value="FLAGELLAR MOTOR SWITCH PROTEIN FLIG"/>
    <property type="match status" value="1"/>
</dbReference>
<comment type="similarity">
    <text evidence="3 11">Belongs to the FliG family.</text>
</comment>
<protein>
    <recommendedName>
        <fullName evidence="4 11">Flagellar motor switch protein FliG</fullName>
    </recommendedName>
</protein>
<gene>
    <name evidence="15" type="ORF">AOE01nite_00450</name>
</gene>
<evidence type="ECO:0000256" key="8">
    <source>
        <dbReference type="ARBA" id="ARBA00023136"/>
    </source>
</evidence>
<evidence type="ECO:0000256" key="9">
    <source>
        <dbReference type="ARBA" id="ARBA00023143"/>
    </source>
</evidence>
<keyword evidence="16" id="KW-1185">Reference proteome</keyword>
<feature type="domain" description="Flagellar motor switch protein FliG C-terminal" evidence="12">
    <location>
        <begin position="218"/>
        <end position="324"/>
    </location>
</feature>
<feature type="domain" description="Flagellar motor switch protein FliG N-terminal" evidence="14">
    <location>
        <begin position="8"/>
        <end position="108"/>
    </location>
</feature>
<dbReference type="GO" id="GO:0005886">
    <property type="term" value="C:plasma membrane"/>
    <property type="evidence" value="ECO:0007669"/>
    <property type="project" value="UniProtKB-SubCell"/>
</dbReference>
<dbReference type="InterPro" id="IPR000090">
    <property type="entry name" value="Flg_Motor_Flig"/>
</dbReference>